<evidence type="ECO:0000256" key="11">
    <source>
        <dbReference type="RuleBase" id="RU363047"/>
    </source>
</evidence>
<name>A0ABN9GA34_9NEOB</name>
<keyword evidence="3 10" id="KW-0812">Transmembrane</keyword>
<keyword evidence="2 11" id="KW-1003">Cell membrane</keyword>
<gene>
    <name evidence="13" type="ORF">SPARVUS_LOCUS13746267</name>
</gene>
<evidence type="ECO:0000259" key="12">
    <source>
        <dbReference type="PROSITE" id="PS50262"/>
    </source>
</evidence>
<keyword evidence="7 11" id="KW-0472">Membrane</keyword>
<comment type="similarity">
    <text evidence="10">Belongs to the G-protein coupled receptor 1 family.</text>
</comment>
<comment type="caution">
    <text evidence="13">The sequence shown here is derived from an EMBL/GenBank/DDBJ whole genome shotgun (WGS) entry which is preliminary data.</text>
</comment>
<organism evidence="13 14">
    <name type="scientific">Staurois parvus</name>
    <dbReference type="NCBI Taxonomy" id="386267"/>
    <lineage>
        <taxon>Eukaryota</taxon>
        <taxon>Metazoa</taxon>
        <taxon>Chordata</taxon>
        <taxon>Craniata</taxon>
        <taxon>Vertebrata</taxon>
        <taxon>Euteleostomi</taxon>
        <taxon>Amphibia</taxon>
        <taxon>Batrachia</taxon>
        <taxon>Anura</taxon>
        <taxon>Neobatrachia</taxon>
        <taxon>Ranoidea</taxon>
        <taxon>Ranidae</taxon>
        <taxon>Staurois</taxon>
    </lineage>
</organism>
<feature type="transmembrane region" description="Helical" evidence="11">
    <location>
        <begin position="50"/>
        <end position="73"/>
    </location>
</feature>
<feature type="transmembrane region" description="Helical" evidence="11">
    <location>
        <begin position="162"/>
        <end position="184"/>
    </location>
</feature>
<dbReference type="PRINTS" id="PR00237">
    <property type="entry name" value="GPCRRHODOPSN"/>
</dbReference>
<dbReference type="InterPro" id="IPR000725">
    <property type="entry name" value="Olfact_rcpt"/>
</dbReference>
<dbReference type="PROSITE" id="PS50262">
    <property type="entry name" value="G_PROTEIN_RECEP_F1_2"/>
    <property type="match status" value="1"/>
</dbReference>
<dbReference type="InterPro" id="IPR017452">
    <property type="entry name" value="GPCR_Rhodpsn_7TM"/>
</dbReference>
<feature type="transmembrane region" description="Helical" evidence="11">
    <location>
        <begin position="94"/>
        <end position="112"/>
    </location>
</feature>
<keyword evidence="5 11" id="KW-1133">Transmembrane helix</keyword>
<dbReference type="Gene3D" id="1.20.1070.10">
    <property type="entry name" value="Rhodopsin 7-helix transmembrane proteins"/>
    <property type="match status" value="1"/>
</dbReference>
<comment type="subcellular location">
    <subcellularLocation>
        <location evidence="1 11">Cell membrane</location>
        <topology evidence="1 11">Multi-pass membrane protein</topology>
    </subcellularLocation>
</comment>
<keyword evidence="6 10" id="KW-0297">G-protein coupled receptor</keyword>
<evidence type="ECO:0000256" key="6">
    <source>
        <dbReference type="ARBA" id="ARBA00023040"/>
    </source>
</evidence>
<dbReference type="EMBL" id="CATNWA010018256">
    <property type="protein sequence ID" value="CAI9606268.1"/>
    <property type="molecule type" value="Genomic_DNA"/>
</dbReference>
<evidence type="ECO:0000256" key="10">
    <source>
        <dbReference type="RuleBase" id="RU000688"/>
    </source>
</evidence>
<proteinExistence type="inferred from homology"/>
<feature type="transmembrane region" description="Helical" evidence="11">
    <location>
        <begin position="196"/>
        <end position="219"/>
    </location>
</feature>
<dbReference type="InterPro" id="IPR000276">
    <property type="entry name" value="GPCR_Rhodpsn"/>
</dbReference>
<feature type="domain" description="G-protein coupled receptors family 1 profile" evidence="12">
    <location>
        <begin position="1"/>
        <end position="248"/>
    </location>
</feature>
<dbReference type="SUPFAM" id="SSF81321">
    <property type="entry name" value="Family A G protein-coupled receptor-like"/>
    <property type="match status" value="1"/>
</dbReference>
<evidence type="ECO:0000256" key="3">
    <source>
        <dbReference type="ARBA" id="ARBA00022692"/>
    </source>
</evidence>
<keyword evidence="9 10" id="KW-0807">Transducer</keyword>
<evidence type="ECO:0000256" key="1">
    <source>
        <dbReference type="ARBA" id="ARBA00004651"/>
    </source>
</evidence>
<keyword evidence="14" id="KW-1185">Reference proteome</keyword>
<evidence type="ECO:0000256" key="4">
    <source>
        <dbReference type="ARBA" id="ARBA00022725"/>
    </source>
</evidence>
<dbReference type="PROSITE" id="PS00237">
    <property type="entry name" value="G_PROTEIN_RECEP_F1_1"/>
    <property type="match status" value="1"/>
</dbReference>
<evidence type="ECO:0000313" key="14">
    <source>
        <dbReference type="Proteomes" id="UP001162483"/>
    </source>
</evidence>
<dbReference type="InterPro" id="IPR050516">
    <property type="entry name" value="Olfactory_GPCR"/>
</dbReference>
<dbReference type="CDD" id="cd13954">
    <property type="entry name" value="7tmA_OR"/>
    <property type="match status" value="1"/>
</dbReference>
<dbReference type="PRINTS" id="PR00245">
    <property type="entry name" value="OLFACTORYR"/>
</dbReference>
<feature type="transmembrane region" description="Helical" evidence="11">
    <location>
        <begin position="231"/>
        <end position="250"/>
    </location>
</feature>
<reference evidence="13" key="1">
    <citation type="submission" date="2023-05" db="EMBL/GenBank/DDBJ databases">
        <authorList>
            <person name="Stuckert A."/>
        </authorList>
    </citation>
    <scope>NUCLEOTIDE SEQUENCE</scope>
</reference>
<keyword evidence="4 11" id="KW-0552">Olfaction</keyword>
<dbReference type="Proteomes" id="UP001162483">
    <property type="component" value="Unassembled WGS sequence"/>
</dbReference>
<accession>A0ABN9GA34</accession>
<keyword evidence="11" id="KW-0716">Sensory transduction</keyword>
<evidence type="ECO:0000256" key="9">
    <source>
        <dbReference type="ARBA" id="ARBA00023224"/>
    </source>
</evidence>
<protein>
    <recommendedName>
        <fullName evidence="11">Olfactory receptor</fullName>
    </recommendedName>
</protein>
<evidence type="ECO:0000256" key="2">
    <source>
        <dbReference type="ARBA" id="ARBA00022475"/>
    </source>
</evidence>
<dbReference type="PANTHER" id="PTHR26452">
    <property type="entry name" value="OLFACTORY RECEPTOR"/>
    <property type="match status" value="1"/>
</dbReference>
<evidence type="ECO:0000256" key="7">
    <source>
        <dbReference type="ARBA" id="ARBA00023136"/>
    </source>
</evidence>
<evidence type="ECO:0000313" key="13">
    <source>
        <dbReference type="EMBL" id="CAI9606268.1"/>
    </source>
</evidence>
<evidence type="ECO:0000256" key="5">
    <source>
        <dbReference type="ARBA" id="ARBA00022989"/>
    </source>
</evidence>
<sequence length="274" mass="31294">MLIIVLGCGCQQLKKPMYFFLLNLSMVDICFSSITMPWAIYLLLAKDKTISLPACVIQMYSFLAFTSSEFLLLSAMAYDRYVAICDPLHYNVTVNKKLCAIFALCCWLLGFVDTLPHAHFALYACYCKANKINHFFCDLTALMKLSCSETYTIEMITYVEGAFLGFGPFLLTLTSYIFIIKVIFKISSTEGRSKTFSTCSSHLIVVAIFYSTTLSMYVRPTYSFSLENNKVVTLVYVIVIPFINPLIYSLRNSELKQAIIMKFKLNLFRRKKMS</sequence>
<dbReference type="Pfam" id="PF13853">
    <property type="entry name" value="7tm_4"/>
    <property type="match status" value="1"/>
</dbReference>
<evidence type="ECO:0000256" key="8">
    <source>
        <dbReference type="ARBA" id="ARBA00023170"/>
    </source>
</evidence>
<feature type="transmembrane region" description="Helical" evidence="11">
    <location>
        <begin position="20"/>
        <end position="44"/>
    </location>
</feature>
<keyword evidence="8 10" id="KW-0675">Receptor</keyword>